<evidence type="ECO:0000313" key="9">
    <source>
        <dbReference type="EMBL" id="QHI36865.1"/>
    </source>
</evidence>
<dbReference type="AlphaFoldDB" id="A0A7L4ZJR7"/>
<dbReference type="Gene3D" id="3.90.1680.10">
    <property type="entry name" value="SOS response associated peptidase-like"/>
    <property type="match status" value="1"/>
</dbReference>
<dbReference type="EMBL" id="CP019288">
    <property type="protein sequence ID" value="QHI36865.1"/>
    <property type="molecule type" value="Genomic_DNA"/>
</dbReference>
<evidence type="ECO:0000256" key="5">
    <source>
        <dbReference type="ARBA" id="ARBA00023124"/>
    </source>
</evidence>
<protein>
    <recommendedName>
        <fullName evidence="8">Abasic site processing protein</fullName>
        <ecNumber evidence="8">3.4.-.-</ecNumber>
    </recommendedName>
</protein>
<keyword evidence="5" id="KW-0190">Covalent protein-DNA linkage</keyword>
<dbReference type="InterPro" id="IPR036590">
    <property type="entry name" value="SRAP-like"/>
</dbReference>
<dbReference type="Proteomes" id="UP000464657">
    <property type="component" value="Chromosome"/>
</dbReference>
<keyword evidence="3" id="KW-0227">DNA damage</keyword>
<evidence type="ECO:0000256" key="1">
    <source>
        <dbReference type="ARBA" id="ARBA00008136"/>
    </source>
</evidence>
<dbReference type="InterPro" id="IPR003738">
    <property type="entry name" value="SRAP"/>
</dbReference>
<accession>A0A7L4ZJR7</accession>
<keyword evidence="6" id="KW-0238">DNA-binding</keyword>
<dbReference type="GO" id="GO:0003697">
    <property type="term" value="F:single-stranded DNA binding"/>
    <property type="evidence" value="ECO:0007669"/>
    <property type="project" value="InterPro"/>
</dbReference>
<evidence type="ECO:0000256" key="8">
    <source>
        <dbReference type="RuleBase" id="RU364100"/>
    </source>
</evidence>
<evidence type="ECO:0000256" key="6">
    <source>
        <dbReference type="ARBA" id="ARBA00023125"/>
    </source>
</evidence>
<keyword evidence="4 8" id="KW-0378">Hydrolase</keyword>
<dbReference type="GO" id="GO:0006508">
    <property type="term" value="P:proteolysis"/>
    <property type="evidence" value="ECO:0007669"/>
    <property type="project" value="UniProtKB-KW"/>
</dbReference>
<evidence type="ECO:0000313" key="10">
    <source>
        <dbReference type="Proteomes" id="UP000464657"/>
    </source>
</evidence>
<dbReference type="GO" id="GO:0016829">
    <property type="term" value="F:lyase activity"/>
    <property type="evidence" value="ECO:0007669"/>
    <property type="project" value="UniProtKB-KW"/>
</dbReference>
<organism evidence="9 10">
    <name type="scientific">Kordia antarctica</name>
    <dbReference type="NCBI Taxonomy" id="1218801"/>
    <lineage>
        <taxon>Bacteria</taxon>
        <taxon>Pseudomonadati</taxon>
        <taxon>Bacteroidota</taxon>
        <taxon>Flavobacteriia</taxon>
        <taxon>Flavobacteriales</taxon>
        <taxon>Flavobacteriaceae</taxon>
        <taxon>Kordia</taxon>
    </lineage>
</organism>
<dbReference type="GO" id="GO:0008233">
    <property type="term" value="F:peptidase activity"/>
    <property type="evidence" value="ECO:0007669"/>
    <property type="project" value="UniProtKB-KW"/>
</dbReference>
<dbReference type="PANTHER" id="PTHR13604">
    <property type="entry name" value="DC12-RELATED"/>
    <property type="match status" value="1"/>
</dbReference>
<comment type="similarity">
    <text evidence="1 8">Belongs to the SOS response-associated peptidase family.</text>
</comment>
<reference evidence="9 10" key="1">
    <citation type="journal article" date="2013" name="Int. J. Syst. Evol. Microbiol.">
        <title>Kordia antarctica sp. nov., isolated from Antarctic seawater.</title>
        <authorList>
            <person name="Baek K."/>
            <person name="Choi A."/>
            <person name="Kang I."/>
            <person name="Lee K."/>
            <person name="Cho J.C."/>
        </authorList>
    </citation>
    <scope>NUCLEOTIDE SEQUENCE [LARGE SCALE GENOMIC DNA]</scope>
    <source>
        <strain evidence="9 10">IMCC3317</strain>
    </source>
</reference>
<evidence type="ECO:0000256" key="3">
    <source>
        <dbReference type="ARBA" id="ARBA00022763"/>
    </source>
</evidence>
<dbReference type="KEGG" id="kan:IMCC3317_22350"/>
<keyword evidence="10" id="KW-1185">Reference proteome</keyword>
<dbReference type="GO" id="GO:0106300">
    <property type="term" value="P:protein-DNA covalent cross-linking repair"/>
    <property type="evidence" value="ECO:0007669"/>
    <property type="project" value="InterPro"/>
</dbReference>
<dbReference type="Pfam" id="PF02586">
    <property type="entry name" value="SRAP"/>
    <property type="match status" value="1"/>
</dbReference>
<dbReference type="SUPFAM" id="SSF143081">
    <property type="entry name" value="BB1717-like"/>
    <property type="match status" value="1"/>
</dbReference>
<dbReference type="EC" id="3.4.-.-" evidence="8"/>
<keyword evidence="7" id="KW-0456">Lyase</keyword>
<evidence type="ECO:0000256" key="2">
    <source>
        <dbReference type="ARBA" id="ARBA00022670"/>
    </source>
</evidence>
<dbReference type="PANTHER" id="PTHR13604:SF0">
    <property type="entry name" value="ABASIC SITE PROCESSING PROTEIN HMCES"/>
    <property type="match status" value="1"/>
</dbReference>
<proteinExistence type="inferred from homology"/>
<keyword evidence="2 8" id="KW-0645">Protease</keyword>
<evidence type="ECO:0000256" key="4">
    <source>
        <dbReference type="ARBA" id="ARBA00022801"/>
    </source>
</evidence>
<name>A0A7L4ZJR7_9FLAO</name>
<sequence length="232" mass="27090">MLLLNLEREYELDAFPRAHNPNQMKYKLSNIASRTSLELTFRLPLMYPNTYKPNLIIDGLKEQSIPIITMHDPKHITKGIWGILPQDFEGDWKKFQKLKTTLHTNRNDIANNILYNEALEKRRCLILVTGFYMYQLDENEIKTFLVEKENAAPFSIAGIYNILEDGFITCSVINTEINDLLSSEKNLYDSMPLEIPQLFKNTWLSEQTAFNDIKHIISKPYLTKFKIQRIAS</sequence>
<evidence type="ECO:0000256" key="7">
    <source>
        <dbReference type="ARBA" id="ARBA00023239"/>
    </source>
</evidence>
<gene>
    <name evidence="9" type="ORF">IMCC3317_22350</name>
</gene>